<evidence type="ECO:0000256" key="3">
    <source>
        <dbReference type="ARBA" id="ARBA00022448"/>
    </source>
</evidence>
<dbReference type="AlphaFoldDB" id="A0A366FHE1"/>
<evidence type="ECO:0000313" key="9">
    <source>
        <dbReference type="EMBL" id="RBP13145.1"/>
    </source>
</evidence>
<comment type="similarity">
    <text evidence="2">Belongs to the binding-protein-dependent transport system permease family. FecCD subfamily.</text>
</comment>
<keyword evidence="10" id="KW-1185">Reference proteome</keyword>
<evidence type="ECO:0000256" key="2">
    <source>
        <dbReference type="ARBA" id="ARBA00007935"/>
    </source>
</evidence>
<dbReference type="PANTHER" id="PTHR30472">
    <property type="entry name" value="FERRIC ENTEROBACTIN TRANSPORT SYSTEM PERMEASE PROTEIN"/>
    <property type="match status" value="1"/>
</dbReference>
<dbReference type="GO" id="GO:0033214">
    <property type="term" value="P:siderophore-iron import into cell"/>
    <property type="evidence" value="ECO:0007669"/>
    <property type="project" value="TreeGrafter"/>
</dbReference>
<evidence type="ECO:0000256" key="5">
    <source>
        <dbReference type="ARBA" id="ARBA00022692"/>
    </source>
</evidence>
<comment type="subcellular location">
    <subcellularLocation>
        <location evidence="1">Cell membrane</location>
        <topology evidence="1">Multi-pass membrane protein</topology>
    </subcellularLocation>
</comment>
<feature type="transmembrane region" description="Helical" evidence="8">
    <location>
        <begin position="248"/>
        <end position="281"/>
    </location>
</feature>
<dbReference type="GO" id="GO:0005886">
    <property type="term" value="C:plasma membrane"/>
    <property type="evidence" value="ECO:0007669"/>
    <property type="project" value="UniProtKB-SubCell"/>
</dbReference>
<reference evidence="9 10" key="1">
    <citation type="submission" date="2018-06" db="EMBL/GenBank/DDBJ databases">
        <title>Genomic Encyclopedia of Type Strains, Phase IV (KMG-IV): sequencing the most valuable type-strain genomes for metagenomic binning, comparative biology and taxonomic classification.</title>
        <authorList>
            <person name="Goeker M."/>
        </authorList>
    </citation>
    <scope>NUCLEOTIDE SEQUENCE [LARGE SCALE GENOMIC DNA]</scope>
    <source>
        <strain evidence="9 10">DSM 24875</strain>
    </source>
</reference>
<sequence length="345" mass="35180">MTASALPGTDAHARRERLAYWKLAGLLALAAVAMTIASAFVGYARLDVLPALADALHGERSLPAMVLTQLRLPRAILGALVGFSLGITGAAMQGLLRNPLAEPGIVGVSGAAAFGAVVCFYSGLAGAFALALPLGGIAGAFVVALILFALVGRGAGTMTLILAGVAINSFAGAMTSIALNLSPNPYAALEIVFWLMGSLVDRSLPQVWLAAPLMVAGWALLISVGPALDALTLGEDSARSLGFDLPRLRVKVVAGCALAVGAAVAVTGVIGFVGLVVPHILRPFVGARPGRLLLVSGFGGAILLLGADIAVRLMPIRPELHLGVMTAVIGGPFLFSLVYRLREDA</sequence>
<comment type="caution">
    <text evidence="9">The sequence shown here is derived from an EMBL/GenBank/DDBJ whole genome shotgun (WGS) entry which is preliminary data.</text>
</comment>
<keyword evidence="4" id="KW-1003">Cell membrane</keyword>
<evidence type="ECO:0000256" key="8">
    <source>
        <dbReference type="SAM" id="Phobius"/>
    </source>
</evidence>
<dbReference type="InterPro" id="IPR037294">
    <property type="entry name" value="ABC_BtuC-like"/>
</dbReference>
<dbReference type="PANTHER" id="PTHR30472:SF25">
    <property type="entry name" value="ABC TRANSPORTER PERMEASE PROTEIN MJ0876-RELATED"/>
    <property type="match status" value="1"/>
</dbReference>
<dbReference type="GO" id="GO:0022857">
    <property type="term" value="F:transmembrane transporter activity"/>
    <property type="evidence" value="ECO:0007669"/>
    <property type="project" value="InterPro"/>
</dbReference>
<proteinExistence type="inferred from homology"/>
<dbReference type="InterPro" id="IPR000522">
    <property type="entry name" value="ABC_transptr_permease_BtuC"/>
</dbReference>
<dbReference type="CDD" id="cd06550">
    <property type="entry name" value="TM_ABC_iron-siderophores_like"/>
    <property type="match status" value="1"/>
</dbReference>
<evidence type="ECO:0000313" key="10">
    <source>
        <dbReference type="Proteomes" id="UP000253529"/>
    </source>
</evidence>
<dbReference type="EMBL" id="QNRK01000012">
    <property type="protein sequence ID" value="RBP13145.1"/>
    <property type="molecule type" value="Genomic_DNA"/>
</dbReference>
<feature type="transmembrane region" description="Helical" evidence="8">
    <location>
        <begin position="158"/>
        <end position="179"/>
    </location>
</feature>
<feature type="transmembrane region" description="Helical" evidence="8">
    <location>
        <begin position="293"/>
        <end position="314"/>
    </location>
</feature>
<dbReference type="Pfam" id="PF01032">
    <property type="entry name" value="FecCD"/>
    <property type="match status" value="1"/>
</dbReference>
<keyword evidence="7 8" id="KW-0472">Membrane</keyword>
<feature type="transmembrane region" description="Helical" evidence="8">
    <location>
        <begin position="104"/>
        <end position="124"/>
    </location>
</feature>
<organism evidence="9 10">
    <name type="scientific">Roseiarcus fermentans</name>
    <dbReference type="NCBI Taxonomy" id="1473586"/>
    <lineage>
        <taxon>Bacteria</taxon>
        <taxon>Pseudomonadati</taxon>
        <taxon>Pseudomonadota</taxon>
        <taxon>Alphaproteobacteria</taxon>
        <taxon>Hyphomicrobiales</taxon>
        <taxon>Roseiarcaceae</taxon>
        <taxon>Roseiarcus</taxon>
    </lineage>
</organism>
<feature type="transmembrane region" description="Helical" evidence="8">
    <location>
        <begin position="130"/>
        <end position="151"/>
    </location>
</feature>
<keyword evidence="5 8" id="KW-0812">Transmembrane</keyword>
<accession>A0A366FHE1</accession>
<feature type="transmembrane region" description="Helical" evidence="8">
    <location>
        <begin position="72"/>
        <end position="92"/>
    </location>
</feature>
<feature type="transmembrane region" description="Helical" evidence="8">
    <location>
        <begin position="207"/>
        <end position="228"/>
    </location>
</feature>
<evidence type="ECO:0000256" key="4">
    <source>
        <dbReference type="ARBA" id="ARBA00022475"/>
    </source>
</evidence>
<dbReference type="SUPFAM" id="SSF81345">
    <property type="entry name" value="ABC transporter involved in vitamin B12 uptake, BtuC"/>
    <property type="match status" value="1"/>
</dbReference>
<evidence type="ECO:0000256" key="1">
    <source>
        <dbReference type="ARBA" id="ARBA00004651"/>
    </source>
</evidence>
<name>A0A366FHE1_9HYPH</name>
<dbReference type="Gene3D" id="1.10.3470.10">
    <property type="entry name" value="ABC transporter involved in vitamin B12 uptake, BtuC"/>
    <property type="match status" value="1"/>
</dbReference>
<evidence type="ECO:0000256" key="6">
    <source>
        <dbReference type="ARBA" id="ARBA00022989"/>
    </source>
</evidence>
<dbReference type="Proteomes" id="UP000253529">
    <property type="component" value="Unassembled WGS sequence"/>
</dbReference>
<gene>
    <name evidence="9" type="ORF">DFR50_112115</name>
</gene>
<keyword evidence="6 8" id="KW-1133">Transmembrane helix</keyword>
<protein>
    <submittedName>
        <fullName evidence="9">Iron complex transport system permease protein</fullName>
    </submittedName>
</protein>
<evidence type="ECO:0000256" key="7">
    <source>
        <dbReference type="ARBA" id="ARBA00023136"/>
    </source>
</evidence>
<feature type="transmembrane region" description="Helical" evidence="8">
    <location>
        <begin position="320"/>
        <end position="339"/>
    </location>
</feature>
<feature type="transmembrane region" description="Helical" evidence="8">
    <location>
        <begin position="23"/>
        <end position="44"/>
    </location>
</feature>
<keyword evidence="3" id="KW-0813">Transport</keyword>